<organism evidence="1 2">
    <name type="scientific">Caulochytrium protostelioides</name>
    <dbReference type="NCBI Taxonomy" id="1555241"/>
    <lineage>
        <taxon>Eukaryota</taxon>
        <taxon>Fungi</taxon>
        <taxon>Fungi incertae sedis</taxon>
        <taxon>Chytridiomycota</taxon>
        <taxon>Chytridiomycota incertae sedis</taxon>
        <taxon>Chytridiomycetes</taxon>
        <taxon>Caulochytriales</taxon>
        <taxon>Caulochytriaceae</taxon>
        <taxon>Caulochytrium</taxon>
    </lineage>
</organism>
<protein>
    <submittedName>
        <fullName evidence="1">Uncharacterized protein</fullName>
    </submittedName>
</protein>
<evidence type="ECO:0000313" key="1">
    <source>
        <dbReference type="EMBL" id="RKO95347.1"/>
    </source>
</evidence>
<evidence type="ECO:0000313" key="2">
    <source>
        <dbReference type="Proteomes" id="UP000268535"/>
    </source>
</evidence>
<name>A0A4V1IT02_9FUNG</name>
<proteinExistence type="predicted"/>
<dbReference type="AlphaFoldDB" id="A0A4V1IT02"/>
<dbReference type="Proteomes" id="UP000268535">
    <property type="component" value="Unassembled WGS sequence"/>
</dbReference>
<reference evidence="2" key="1">
    <citation type="journal article" date="2018" name="Nat. Microbiol.">
        <title>Leveraging single-cell genomics to expand the fungal tree of life.</title>
        <authorList>
            <person name="Ahrendt S.R."/>
            <person name="Quandt C.A."/>
            <person name="Ciobanu D."/>
            <person name="Clum A."/>
            <person name="Salamov A."/>
            <person name="Andreopoulos B."/>
            <person name="Cheng J.F."/>
            <person name="Woyke T."/>
            <person name="Pelin A."/>
            <person name="Henrissat B."/>
            <person name="Reynolds N.K."/>
            <person name="Benny G.L."/>
            <person name="Smith M.E."/>
            <person name="James T.Y."/>
            <person name="Grigoriev I.V."/>
        </authorList>
    </citation>
    <scope>NUCLEOTIDE SEQUENCE [LARGE SCALE GENOMIC DNA]</scope>
    <source>
        <strain evidence="2">ATCC 52028</strain>
    </source>
</reference>
<gene>
    <name evidence="1" type="ORF">CAUPRSCDRAFT_12949</name>
</gene>
<accession>A0A4V1IT02</accession>
<dbReference type="EMBL" id="ML012060">
    <property type="protein sequence ID" value="RKO95347.1"/>
    <property type="molecule type" value="Genomic_DNA"/>
</dbReference>
<sequence>MVETNAVPATAMLYQHHWPDYQARVDPFLTGMKQRLLAFFVRRFHCLYPKEGTPPSLRAHAITELHLLLPQIEQIMIRRAAFVRPGVLGIKFKGVQDFTEASGIFSFVGLHRRLVARNIVSDTAAEPSFRADFSHRDRHVPDINMCRGMRQSGPSPIATALTNGLLVLYDVARAKILDIYDESCVSELSQLIADRGLSSCSTTASYSSAANEQNSGEDLNRELRALESQLPHTKM</sequence>